<evidence type="ECO:0000256" key="2">
    <source>
        <dbReference type="PROSITE-ProRule" id="PRU00335"/>
    </source>
</evidence>
<reference evidence="4 5" key="1">
    <citation type="submission" date="2013-02" db="EMBL/GenBank/DDBJ databases">
        <title>Whole genome shotgun sequence of Gordonia malaquae NBRC 108250.</title>
        <authorList>
            <person name="Yoshida I."/>
            <person name="Hosoyama A."/>
            <person name="Tsuchikane K."/>
            <person name="Ando Y."/>
            <person name="Baba S."/>
            <person name="Ohji S."/>
            <person name="Hamada M."/>
            <person name="Tamura T."/>
            <person name="Yamazoe A."/>
            <person name="Yamazaki S."/>
            <person name="Fujita N."/>
        </authorList>
    </citation>
    <scope>NUCLEOTIDE SEQUENCE [LARGE SCALE GENOMIC DNA]</scope>
    <source>
        <strain evidence="4 5">NBRC 108250</strain>
    </source>
</reference>
<name>M3VA10_GORML</name>
<evidence type="ECO:0000259" key="3">
    <source>
        <dbReference type="PROSITE" id="PS50977"/>
    </source>
</evidence>
<proteinExistence type="predicted"/>
<keyword evidence="5" id="KW-1185">Reference proteome</keyword>
<comment type="caution">
    <text evidence="4">The sequence shown here is derived from an EMBL/GenBank/DDBJ whole genome shotgun (WGS) entry which is preliminary data.</text>
</comment>
<dbReference type="STRING" id="410332.SAMN04488550_2410"/>
<evidence type="ECO:0000256" key="1">
    <source>
        <dbReference type="ARBA" id="ARBA00023125"/>
    </source>
</evidence>
<evidence type="ECO:0000313" key="4">
    <source>
        <dbReference type="EMBL" id="GAC78428.1"/>
    </source>
</evidence>
<dbReference type="Proteomes" id="UP000035009">
    <property type="component" value="Unassembled WGS sequence"/>
</dbReference>
<dbReference type="Gene3D" id="1.10.357.10">
    <property type="entry name" value="Tetracycline Repressor, domain 2"/>
    <property type="match status" value="1"/>
</dbReference>
<keyword evidence="1 2" id="KW-0238">DNA-binding</keyword>
<accession>M3VA10</accession>
<dbReference type="Gene3D" id="1.10.10.60">
    <property type="entry name" value="Homeodomain-like"/>
    <property type="match status" value="1"/>
</dbReference>
<gene>
    <name evidence="4" type="ORF">GM1_003_01670</name>
</gene>
<protein>
    <submittedName>
        <fullName evidence="4">Putative TetR family transcriptional regulator</fullName>
    </submittedName>
</protein>
<dbReference type="InterPro" id="IPR001647">
    <property type="entry name" value="HTH_TetR"/>
</dbReference>
<evidence type="ECO:0000313" key="5">
    <source>
        <dbReference type="Proteomes" id="UP000035009"/>
    </source>
</evidence>
<dbReference type="GO" id="GO:0003677">
    <property type="term" value="F:DNA binding"/>
    <property type="evidence" value="ECO:0007669"/>
    <property type="project" value="UniProtKB-UniRule"/>
</dbReference>
<feature type="DNA-binding region" description="H-T-H motif" evidence="2">
    <location>
        <begin position="37"/>
        <end position="56"/>
    </location>
</feature>
<dbReference type="PROSITE" id="PS50977">
    <property type="entry name" value="HTH_TETR_2"/>
    <property type="match status" value="1"/>
</dbReference>
<dbReference type="Pfam" id="PF00440">
    <property type="entry name" value="TetR_N"/>
    <property type="match status" value="1"/>
</dbReference>
<dbReference type="SUPFAM" id="SSF46689">
    <property type="entry name" value="Homeodomain-like"/>
    <property type="match status" value="1"/>
</dbReference>
<dbReference type="EMBL" id="BAOP01000003">
    <property type="protein sequence ID" value="GAC78428.1"/>
    <property type="molecule type" value="Genomic_DNA"/>
</dbReference>
<dbReference type="OrthoDB" id="4709704at2"/>
<dbReference type="RefSeq" id="WP_008376412.1">
    <property type="nucleotide sequence ID" value="NZ_BAOP01000003.1"/>
</dbReference>
<dbReference type="InterPro" id="IPR009057">
    <property type="entry name" value="Homeodomain-like_sf"/>
</dbReference>
<organism evidence="4 5">
    <name type="scientific">Gordonia malaquae NBRC 108250</name>
    <dbReference type="NCBI Taxonomy" id="1223542"/>
    <lineage>
        <taxon>Bacteria</taxon>
        <taxon>Bacillati</taxon>
        <taxon>Actinomycetota</taxon>
        <taxon>Actinomycetes</taxon>
        <taxon>Mycobacteriales</taxon>
        <taxon>Gordoniaceae</taxon>
        <taxon>Gordonia</taxon>
    </lineage>
</organism>
<sequence>MPKISTGTVVEHREAVLSSLMDGAQRILLGETGSRLTASAVAAEAGIARNSIYRYVSSIDDLVDLVLARGFAEWAARVAEEVDAAASPQEAVIAYVRSNLTQAAEGEHALQQSLAGYALSESARERITALHKQIAAVLHTAVIDLEPADPDLLEEAVQALVDSMMQRISPEEPADRVIDFACASTEALISMS</sequence>
<feature type="domain" description="HTH tetR-type" evidence="3">
    <location>
        <begin position="14"/>
        <end position="74"/>
    </location>
</feature>
<dbReference type="AlphaFoldDB" id="M3VA10"/>
<dbReference type="eggNOG" id="COG1309">
    <property type="taxonomic scope" value="Bacteria"/>
</dbReference>